<proteinExistence type="predicted"/>
<dbReference type="GO" id="GO:0003700">
    <property type="term" value="F:DNA-binding transcription factor activity"/>
    <property type="evidence" value="ECO:0007669"/>
    <property type="project" value="InterPro"/>
</dbReference>
<reference evidence="4 5" key="1">
    <citation type="submission" date="2019-03" db="EMBL/GenBank/DDBJ databases">
        <title>Bacillus niacini sp. nov. a Nicotinate-Metabolizing Mesophile Isolated from Soil.</title>
        <authorList>
            <person name="Zhang G."/>
        </authorList>
    </citation>
    <scope>NUCLEOTIDE SEQUENCE [LARGE SCALE GENOMIC DNA]</scope>
    <source>
        <strain evidence="4 5">WN066</strain>
    </source>
</reference>
<evidence type="ECO:0000313" key="4">
    <source>
        <dbReference type="EMBL" id="TDK54751.1"/>
    </source>
</evidence>
<organism evidence="4 5">
    <name type="scientific">Bacillus salipaludis</name>
    <dbReference type="NCBI Taxonomy" id="2547811"/>
    <lineage>
        <taxon>Bacteria</taxon>
        <taxon>Bacillati</taxon>
        <taxon>Bacillota</taxon>
        <taxon>Bacilli</taxon>
        <taxon>Bacillales</taxon>
        <taxon>Bacillaceae</taxon>
        <taxon>Bacillus</taxon>
    </lineage>
</organism>
<evidence type="ECO:0000256" key="1">
    <source>
        <dbReference type="ARBA" id="ARBA00023015"/>
    </source>
</evidence>
<feature type="domain" description="HTH deoR-type" evidence="3">
    <location>
        <begin position="105"/>
        <end position="136"/>
    </location>
</feature>
<dbReference type="InterPro" id="IPR001034">
    <property type="entry name" value="DeoR_HTH"/>
</dbReference>
<sequence>MSIFVERCLSYIFFTTGSVLFVSEKGDSDMTYFVETDQFNQMISYHPYVTTGKEKKKIKYSLLDRIQEVLGSKWNRFKEGTRQAFDMICFLGTELGFVYAGDDYLAERHDISDRTIRNRLKELEELGQVIKVHRRTKRCNGRGKPIYLFVNHPYFTYWVELLGIDLKDFQTDFQTENAENPCESKEEERKKIPTYSLPKKQESNINISNNKIVQYVVNRVNDSIKKGTRIKYLSSYIDRMVRSLEWQALYAENRRQQALKQQQEAQNSKIIQDFLGIKKPETVPFYNWLEQ</sequence>
<gene>
    <name evidence="4" type="ORF">E2K98_28835</name>
</gene>
<protein>
    <submittedName>
        <fullName evidence="4">HTH domain-containing protein</fullName>
    </submittedName>
</protein>
<dbReference type="Proteomes" id="UP000295132">
    <property type="component" value="Unassembled WGS sequence"/>
</dbReference>
<keyword evidence="1" id="KW-0805">Transcription regulation</keyword>
<dbReference type="InterPro" id="IPR036390">
    <property type="entry name" value="WH_DNA-bd_sf"/>
</dbReference>
<keyword evidence="2" id="KW-0804">Transcription</keyword>
<evidence type="ECO:0000259" key="3">
    <source>
        <dbReference type="Pfam" id="PF08220"/>
    </source>
</evidence>
<accession>A0A4R5VHX7</accession>
<dbReference type="EMBL" id="SMYO01000038">
    <property type="protein sequence ID" value="TDK54751.1"/>
    <property type="molecule type" value="Genomic_DNA"/>
</dbReference>
<evidence type="ECO:0000313" key="5">
    <source>
        <dbReference type="Proteomes" id="UP000295132"/>
    </source>
</evidence>
<evidence type="ECO:0000256" key="2">
    <source>
        <dbReference type="ARBA" id="ARBA00023163"/>
    </source>
</evidence>
<name>A0A4R5VHX7_9BACI</name>
<dbReference type="AlphaFoldDB" id="A0A4R5VHX7"/>
<comment type="caution">
    <text evidence="4">The sequence shown here is derived from an EMBL/GenBank/DDBJ whole genome shotgun (WGS) entry which is preliminary data.</text>
</comment>
<dbReference type="Pfam" id="PF08220">
    <property type="entry name" value="HTH_DeoR"/>
    <property type="match status" value="1"/>
</dbReference>
<dbReference type="SUPFAM" id="SSF46785">
    <property type="entry name" value="Winged helix' DNA-binding domain"/>
    <property type="match status" value="1"/>
</dbReference>